<feature type="compositionally biased region" description="Basic and acidic residues" evidence="1">
    <location>
        <begin position="25"/>
        <end position="35"/>
    </location>
</feature>
<organism evidence="2 3">
    <name type="scientific">Marasmius tenuissimus</name>
    <dbReference type="NCBI Taxonomy" id="585030"/>
    <lineage>
        <taxon>Eukaryota</taxon>
        <taxon>Fungi</taxon>
        <taxon>Dikarya</taxon>
        <taxon>Basidiomycota</taxon>
        <taxon>Agaricomycotina</taxon>
        <taxon>Agaricomycetes</taxon>
        <taxon>Agaricomycetidae</taxon>
        <taxon>Agaricales</taxon>
        <taxon>Marasmiineae</taxon>
        <taxon>Marasmiaceae</taxon>
        <taxon>Marasmius</taxon>
    </lineage>
</organism>
<evidence type="ECO:0000256" key="1">
    <source>
        <dbReference type="SAM" id="MobiDB-lite"/>
    </source>
</evidence>
<feature type="non-terminal residue" evidence="2">
    <location>
        <position position="175"/>
    </location>
</feature>
<keyword evidence="3" id="KW-1185">Reference proteome</keyword>
<proteinExistence type="predicted"/>
<evidence type="ECO:0000313" key="2">
    <source>
        <dbReference type="EMBL" id="KAL0057243.1"/>
    </source>
</evidence>
<sequence length="175" mass="19913">MNNEDGTRRDPPLTTHIPEGDLEDGEKREPTDSPRPRASIANPRPSSGRQLTPEKLRREENSFRQLLSNPEQYDDLLTIDGEDAQELLNDWQRLSECTNDTGLRTQIVHTIIKLSDNSGLFPECLWIGEMKNLSKRPAEVGVFADIWTGNMNGVKVAVKVVRQRIDPQKREQVVK</sequence>
<feature type="region of interest" description="Disordered" evidence="1">
    <location>
        <begin position="1"/>
        <end position="55"/>
    </location>
</feature>
<comment type="caution">
    <text evidence="2">The sequence shown here is derived from an EMBL/GenBank/DDBJ whole genome shotgun (WGS) entry which is preliminary data.</text>
</comment>
<feature type="compositionally biased region" description="Basic and acidic residues" evidence="1">
    <location>
        <begin position="1"/>
        <end position="11"/>
    </location>
</feature>
<evidence type="ECO:0000313" key="3">
    <source>
        <dbReference type="Proteomes" id="UP001437256"/>
    </source>
</evidence>
<dbReference type="EMBL" id="JBBXMP010000615">
    <property type="protein sequence ID" value="KAL0057243.1"/>
    <property type="molecule type" value="Genomic_DNA"/>
</dbReference>
<dbReference type="Proteomes" id="UP001437256">
    <property type="component" value="Unassembled WGS sequence"/>
</dbReference>
<accession>A0ABR2Z911</accession>
<reference evidence="2 3" key="1">
    <citation type="submission" date="2024-05" db="EMBL/GenBank/DDBJ databases">
        <title>A draft genome resource for the thread blight pathogen Marasmius tenuissimus strain MS-2.</title>
        <authorList>
            <person name="Yulfo-Soto G.E."/>
            <person name="Baruah I.K."/>
            <person name="Amoako-Attah I."/>
            <person name="Bukari Y."/>
            <person name="Meinhardt L.W."/>
            <person name="Bailey B.A."/>
            <person name="Cohen S.P."/>
        </authorList>
    </citation>
    <scope>NUCLEOTIDE SEQUENCE [LARGE SCALE GENOMIC DNA]</scope>
    <source>
        <strain evidence="2 3">MS-2</strain>
    </source>
</reference>
<name>A0ABR2Z911_9AGAR</name>
<protein>
    <submittedName>
        <fullName evidence="2">Rho guanine nucleotide exchange factor</fullName>
    </submittedName>
</protein>
<gene>
    <name evidence="2" type="primary">TUS1_28</name>
    <name evidence="2" type="ORF">AAF712_016125</name>
</gene>